<dbReference type="InterPro" id="IPR000719">
    <property type="entry name" value="Prot_kinase_dom"/>
</dbReference>
<evidence type="ECO:0000259" key="1">
    <source>
        <dbReference type="PROSITE" id="PS50011"/>
    </source>
</evidence>
<dbReference type="Proteomes" id="UP000799750">
    <property type="component" value="Unassembled WGS sequence"/>
</dbReference>
<dbReference type="PANTHER" id="PTHR37542:SF3">
    <property type="entry name" value="PRION-INHIBITION AND PROPAGATION HELO DOMAIN-CONTAINING PROTEIN"/>
    <property type="match status" value="1"/>
</dbReference>
<gene>
    <name evidence="2" type="ORF">BU16DRAFT_584024</name>
</gene>
<feature type="domain" description="Protein kinase" evidence="1">
    <location>
        <begin position="432"/>
        <end position="733"/>
    </location>
</feature>
<dbReference type="AlphaFoldDB" id="A0A6A6QMM0"/>
<name>A0A6A6QMM0_9PEZI</name>
<dbReference type="EMBL" id="MU004193">
    <property type="protein sequence ID" value="KAF2492983.1"/>
    <property type="molecule type" value="Genomic_DNA"/>
</dbReference>
<dbReference type="PROSITE" id="PS50011">
    <property type="entry name" value="PROTEIN_KINASE_DOM"/>
    <property type="match status" value="1"/>
</dbReference>
<dbReference type="SUPFAM" id="SSF56112">
    <property type="entry name" value="Protein kinase-like (PK-like)"/>
    <property type="match status" value="1"/>
</dbReference>
<keyword evidence="3" id="KW-1185">Reference proteome</keyword>
<organism evidence="2 3">
    <name type="scientific">Lophium mytilinum</name>
    <dbReference type="NCBI Taxonomy" id="390894"/>
    <lineage>
        <taxon>Eukaryota</taxon>
        <taxon>Fungi</taxon>
        <taxon>Dikarya</taxon>
        <taxon>Ascomycota</taxon>
        <taxon>Pezizomycotina</taxon>
        <taxon>Dothideomycetes</taxon>
        <taxon>Pleosporomycetidae</taxon>
        <taxon>Mytilinidiales</taxon>
        <taxon>Mytilinidiaceae</taxon>
        <taxon>Lophium</taxon>
    </lineage>
</organism>
<dbReference type="PANTHER" id="PTHR37542">
    <property type="entry name" value="HELO DOMAIN-CONTAINING PROTEIN-RELATED"/>
    <property type="match status" value="1"/>
</dbReference>
<evidence type="ECO:0000313" key="3">
    <source>
        <dbReference type="Proteomes" id="UP000799750"/>
    </source>
</evidence>
<dbReference type="OrthoDB" id="1911848at2759"/>
<accession>A0A6A6QMM0</accession>
<dbReference type="GO" id="GO:0004672">
    <property type="term" value="F:protein kinase activity"/>
    <property type="evidence" value="ECO:0007669"/>
    <property type="project" value="InterPro"/>
</dbReference>
<evidence type="ECO:0000313" key="2">
    <source>
        <dbReference type="EMBL" id="KAF2492983.1"/>
    </source>
</evidence>
<protein>
    <recommendedName>
        <fullName evidence="1">Protein kinase domain-containing protein</fullName>
    </recommendedName>
</protein>
<dbReference type="GO" id="GO:0005524">
    <property type="term" value="F:ATP binding"/>
    <property type="evidence" value="ECO:0007669"/>
    <property type="project" value="InterPro"/>
</dbReference>
<reference evidence="2" key="1">
    <citation type="journal article" date="2020" name="Stud. Mycol.">
        <title>101 Dothideomycetes genomes: a test case for predicting lifestyles and emergence of pathogens.</title>
        <authorList>
            <person name="Haridas S."/>
            <person name="Albert R."/>
            <person name="Binder M."/>
            <person name="Bloem J."/>
            <person name="Labutti K."/>
            <person name="Salamov A."/>
            <person name="Andreopoulos B."/>
            <person name="Baker S."/>
            <person name="Barry K."/>
            <person name="Bills G."/>
            <person name="Bluhm B."/>
            <person name="Cannon C."/>
            <person name="Castanera R."/>
            <person name="Culley D."/>
            <person name="Daum C."/>
            <person name="Ezra D."/>
            <person name="Gonzalez J."/>
            <person name="Henrissat B."/>
            <person name="Kuo A."/>
            <person name="Liang C."/>
            <person name="Lipzen A."/>
            <person name="Lutzoni F."/>
            <person name="Magnuson J."/>
            <person name="Mondo S."/>
            <person name="Nolan M."/>
            <person name="Ohm R."/>
            <person name="Pangilinan J."/>
            <person name="Park H.-J."/>
            <person name="Ramirez L."/>
            <person name="Alfaro M."/>
            <person name="Sun H."/>
            <person name="Tritt A."/>
            <person name="Yoshinaga Y."/>
            <person name="Zwiers L.-H."/>
            <person name="Turgeon B."/>
            <person name="Goodwin S."/>
            <person name="Spatafora J."/>
            <person name="Crous P."/>
            <person name="Grigoriev I."/>
        </authorList>
    </citation>
    <scope>NUCLEOTIDE SEQUENCE</scope>
    <source>
        <strain evidence="2">CBS 269.34</strain>
    </source>
</reference>
<proteinExistence type="predicted"/>
<dbReference type="Gene3D" id="1.10.510.10">
    <property type="entry name" value="Transferase(Phosphotransferase) domain 1"/>
    <property type="match status" value="1"/>
</dbReference>
<sequence length="748" mass="84416">MPKPNMADEWEYKVVHSFQTGVGAYFTSRQVYTQAHVLLIHWQENDFNPEKEIDELRECFEQRFKYTVTSLPLPKDGSQQRLLNREIGEFVHNQSPSEDSLIVVYYAGHCAPDENGLAEWAAFLEGGPTVQWHVTQQLLFAARGDVLLILDCCHASLIMNGKKETGRFELLAACATGRPTPFPSSRSFSNLLVKELQRRVEKGVFVGELASILRETPKITETPVFHDFARHESTNIKLHRLEAPQDQNFMAKPSGYIFFRVSLSDDLTGLEIANWLKTASPMNITAVRIEAIVTRARGLQGLAQGLDKVFPTGSVLGKLSQPAQTEIIRAFRTLDTTLVTSSQLATDPAHQGDSGVIEGMLESIESSVDAACEAVETPVLAQLNSREYDAVYEDDIVKKTGTDTALSLHEIYHDNRLVPENEEIPREQVDFTPSPSRFNSGTVAKLEVVIETYRYVADPTTSKPYEETLRQVRKMTSLLCHPKARSFHILPCLGFFHDKPNHTFGLAFKTPPHSNIHDKPVTLLKLYNQEKRVSLGHRIRLACALTVALDHFHTVGWVHKGIRSENIAFSPLNFPQVSDDAASSLGIADVFTARQGSLDLARPYLFGFEYMRMGDAGTNLEEDHSLDRNLYRHPDRWGRPLLPFEKAHDIHALGVVLVEIAFWQNIRQIAKISANERDRQRIVATELRESVLDKCHDKLPHMVGDNFYETVLACLEFQDRTKGMDTYEAQKYFQIHVVGRIQKAAGRV</sequence>
<dbReference type="InterPro" id="IPR011009">
    <property type="entry name" value="Kinase-like_dom_sf"/>
</dbReference>